<evidence type="ECO:0000256" key="4">
    <source>
        <dbReference type="ARBA" id="ARBA00022746"/>
    </source>
</evidence>
<feature type="domain" description="Lycopene cyclase" evidence="9">
    <location>
        <begin position="127"/>
        <end position="217"/>
    </location>
</feature>
<evidence type="ECO:0000256" key="3">
    <source>
        <dbReference type="ARBA" id="ARBA00022692"/>
    </source>
</evidence>
<feature type="transmembrane region" description="Helical" evidence="8">
    <location>
        <begin position="105"/>
        <end position="122"/>
    </location>
</feature>
<dbReference type="InterPro" id="IPR017825">
    <property type="entry name" value="Lycopene_cyclase_dom"/>
</dbReference>
<dbReference type="GO" id="GO:0016117">
    <property type="term" value="P:carotenoid biosynthetic process"/>
    <property type="evidence" value="ECO:0007669"/>
    <property type="project" value="UniProtKB-KW"/>
</dbReference>
<keyword evidence="3 8" id="KW-0812">Transmembrane</keyword>
<evidence type="ECO:0000313" key="10">
    <source>
        <dbReference type="EMBL" id="SMC82058.1"/>
    </source>
</evidence>
<gene>
    <name evidence="10" type="ORF">SAMN04488101_103247</name>
</gene>
<accession>A0A1W2CBN1</accession>
<sequence length="226" mass="26083">MINIKKLQLLHKLLLLSLNLSSFMNNDYMKTVFPAVCLTGILFSLFALLFTALGIMSANANLLSGYNVAGLPIEGILLCFIAPAASLYLYSFLNNRFPDNRFEKFSLSISNLLLGVCIALLFFGYLKWYTATTFFVLLTLLLYVEYKNKLRFMYRFYRAYVALLIPFYLVCIIIKNQSILIFNEKASLKLYVVHLPIEAYFYFMGMLLMTVYLFEFFKSKMAKVNG</sequence>
<dbReference type="GO" id="GO:0016872">
    <property type="term" value="F:intramolecular lyase activity"/>
    <property type="evidence" value="ECO:0007669"/>
    <property type="project" value="InterPro"/>
</dbReference>
<evidence type="ECO:0000256" key="5">
    <source>
        <dbReference type="ARBA" id="ARBA00022989"/>
    </source>
</evidence>
<evidence type="ECO:0000259" key="9">
    <source>
        <dbReference type="Pfam" id="PF18916"/>
    </source>
</evidence>
<evidence type="ECO:0000256" key="8">
    <source>
        <dbReference type="SAM" id="Phobius"/>
    </source>
</evidence>
<keyword evidence="6 8" id="KW-0472">Membrane</keyword>
<feature type="transmembrane region" description="Helical" evidence="8">
    <location>
        <begin position="128"/>
        <end position="144"/>
    </location>
</feature>
<comment type="pathway">
    <text evidence="2">Carotenoid biosynthesis.</text>
</comment>
<dbReference type="Pfam" id="PF18916">
    <property type="entry name" value="Lycopene_cyc"/>
    <property type="match status" value="2"/>
</dbReference>
<dbReference type="AlphaFoldDB" id="A0A1W2CBN1"/>
<evidence type="ECO:0000256" key="7">
    <source>
        <dbReference type="ARBA" id="ARBA00023235"/>
    </source>
</evidence>
<feature type="transmembrane region" description="Helical" evidence="8">
    <location>
        <begin position="32"/>
        <end position="55"/>
    </location>
</feature>
<protein>
    <recommendedName>
        <fullName evidence="9">Lycopene cyclase domain-containing protein</fullName>
    </recommendedName>
</protein>
<keyword evidence="5 8" id="KW-1133">Transmembrane helix</keyword>
<dbReference type="EMBL" id="FWYB01000003">
    <property type="protein sequence ID" value="SMC82058.1"/>
    <property type="molecule type" value="Genomic_DNA"/>
</dbReference>
<keyword evidence="7" id="KW-0413">Isomerase</keyword>
<feature type="transmembrane region" description="Helical" evidence="8">
    <location>
        <begin position="199"/>
        <end position="217"/>
    </location>
</feature>
<evidence type="ECO:0000256" key="6">
    <source>
        <dbReference type="ARBA" id="ARBA00023136"/>
    </source>
</evidence>
<dbReference type="Proteomes" id="UP000192678">
    <property type="component" value="Unassembled WGS sequence"/>
</dbReference>
<keyword evidence="4" id="KW-0125">Carotenoid biosynthesis</keyword>
<dbReference type="STRING" id="475255.SAMN04488101_103247"/>
<proteinExistence type="predicted"/>
<reference evidence="10 11" key="1">
    <citation type="submission" date="2017-04" db="EMBL/GenBank/DDBJ databases">
        <authorList>
            <person name="Afonso C.L."/>
            <person name="Miller P.J."/>
            <person name="Scott M.A."/>
            <person name="Spackman E."/>
            <person name="Goraichik I."/>
            <person name="Dimitrov K.M."/>
            <person name="Suarez D.L."/>
            <person name="Swayne D.E."/>
        </authorList>
    </citation>
    <scope>NUCLEOTIDE SEQUENCE [LARGE SCALE GENOMIC DNA]</scope>
    <source>
        <strain evidence="10 11">DSM 19625</strain>
    </source>
</reference>
<evidence type="ECO:0000256" key="1">
    <source>
        <dbReference type="ARBA" id="ARBA00004141"/>
    </source>
</evidence>
<feature type="transmembrane region" description="Helical" evidence="8">
    <location>
        <begin position="156"/>
        <end position="179"/>
    </location>
</feature>
<keyword evidence="11" id="KW-1185">Reference proteome</keyword>
<evidence type="ECO:0000313" key="11">
    <source>
        <dbReference type="Proteomes" id="UP000192678"/>
    </source>
</evidence>
<feature type="domain" description="Lycopene cyclase" evidence="9">
    <location>
        <begin position="15"/>
        <end position="93"/>
    </location>
</feature>
<name>A0A1W2CBN1_9SPHI</name>
<dbReference type="GO" id="GO:0016020">
    <property type="term" value="C:membrane"/>
    <property type="evidence" value="ECO:0007669"/>
    <property type="project" value="UniProtKB-SubCell"/>
</dbReference>
<dbReference type="GO" id="GO:0045436">
    <property type="term" value="F:lycopene beta cyclase activity"/>
    <property type="evidence" value="ECO:0007669"/>
    <property type="project" value="UniProtKB-ARBA"/>
</dbReference>
<feature type="transmembrane region" description="Helical" evidence="8">
    <location>
        <begin position="75"/>
        <end position="93"/>
    </location>
</feature>
<evidence type="ECO:0000256" key="2">
    <source>
        <dbReference type="ARBA" id="ARBA00004829"/>
    </source>
</evidence>
<comment type="subcellular location">
    <subcellularLocation>
        <location evidence="1">Membrane</location>
        <topology evidence="1">Multi-pass membrane protein</topology>
    </subcellularLocation>
</comment>
<organism evidence="10 11">
    <name type="scientific">Pedobacter nyackensis</name>
    <dbReference type="NCBI Taxonomy" id="475255"/>
    <lineage>
        <taxon>Bacteria</taxon>
        <taxon>Pseudomonadati</taxon>
        <taxon>Bacteroidota</taxon>
        <taxon>Sphingobacteriia</taxon>
        <taxon>Sphingobacteriales</taxon>
        <taxon>Sphingobacteriaceae</taxon>
        <taxon>Pedobacter</taxon>
    </lineage>
</organism>
<dbReference type="RefSeq" id="WP_084289017.1">
    <property type="nucleotide sequence ID" value="NZ_FWYB01000003.1"/>
</dbReference>